<organism evidence="6 7">
    <name type="scientific">Actinomadura namibiensis</name>
    <dbReference type="NCBI Taxonomy" id="182080"/>
    <lineage>
        <taxon>Bacteria</taxon>
        <taxon>Bacillati</taxon>
        <taxon>Actinomycetota</taxon>
        <taxon>Actinomycetes</taxon>
        <taxon>Streptosporangiales</taxon>
        <taxon>Thermomonosporaceae</taxon>
        <taxon>Actinomadura</taxon>
    </lineage>
</organism>
<reference evidence="6 7" key="1">
    <citation type="submission" date="2020-08" db="EMBL/GenBank/DDBJ databases">
        <title>Genomic Encyclopedia of Type Strains, Phase IV (KMG-IV): sequencing the most valuable type-strain genomes for metagenomic binning, comparative biology and taxonomic classification.</title>
        <authorList>
            <person name="Goeker M."/>
        </authorList>
    </citation>
    <scope>NUCLEOTIDE SEQUENCE [LARGE SCALE GENOMIC DNA]</scope>
    <source>
        <strain evidence="6 7">DSM 44197</strain>
    </source>
</reference>
<dbReference type="InterPro" id="IPR000641">
    <property type="entry name" value="CbxX/CfxQ"/>
</dbReference>
<dbReference type="PANTHER" id="PTHR43392:SF2">
    <property type="entry name" value="AAA-TYPE ATPASE FAMILY PROTEIN _ ANKYRIN REPEAT FAMILY PROTEIN"/>
    <property type="match status" value="1"/>
</dbReference>
<dbReference type="Pfam" id="PF17866">
    <property type="entry name" value="AAA_lid_6"/>
    <property type="match status" value="1"/>
</dbReference>
<dbReference type="FunFam" id="3.40.50.300:FF:000216">
    <property type="entry name" value="Type VII secretion ATPase EccA"/>
    <property type="match status" value="2"/>
</dbReference>
<sequence>MTGPSGRPAALRRAAAMPDPVLLVHGPGADDAFVDDAYRTYGIEEALWEALHAAGFARIVFYSPRRKIYFRDAESRRRTVPAAPAPRRRVPPGFTGPLGDRMVIAPPRPPGPTGGMRDEHAVMTLDHLMRQDDHRTAVVVLHAEEVLGHTVAGRALASVFAEWTAYRGSARNKCVLVFRRPSLEEVRAFVWDLRAFPTLEEQARRLAGRGDRPGRLGAPDEAELARLLHVRRLSKPPLTVPDWAALPAILRAMAAAGALARDWEDRLRDLAENAVPLTPEVLRERGWVPSVTDPGEDVWQRLDRLAGLGPVKEYLRGKRHLVEARERLGSTGQPLTHHLVFLGNPGTGKTTVARLVGEMYRELGVLHQGHLVEAKAADLVGQHVGETRQKTAVLVESALDGVLFVDEAYALAESAGGFAEEAIDTLLTMMENERHRLVVIVAGYPDRMRGFLDANPGLRRRFPEGNVVTFPDHDVPTLTEILLTRLRDHGLTWSGETEAALRRVVAGLHRTRGADFGNAAAMLTLADELLERLAVRSRGRADRPLETGDLPERLAPFLAPALPADASDLTGLLGGLHDMIGLAPVKESVRALVAQLRLRQRRGRGRVVAPHLLFLGPPGTGKTTVAREIGRIFRELGLLPSGHVVDAARDELVGRYVGHTAPMTRAKIDEAMGGVLFLDEAYRLAGERDDFGREALDTLNQEMENRLGRLTVIAAGYPDEMRRFLAANPGLRSRFTTHLEFPAYSTGELLAILDRTAAEQGYRLSPEARTRAGAWLEAERRAHPRDFGNARAVRRLFGPMVTAMALRVDGDPDADLDLFLPEDVPHAT</sequence>
<feature type="region of interest" description="Disordered" evidence="4">
    <location>
        <begin position="79"/>
        <end position="104"/>
    </location>
</feature>
<accession>A0A7W3LKM0</accession>
<dbReference type="GO" id="GO:0005524">
    <property type="term" value="F:ATP binding"/>
    <property type="evidence" value="ECO:0007669"/>
    <property type="project" value="UniProtKB-KW"/>
</dbReference>
<dbReference type="AlphaFoldDB" id="A0A7W3LKM0"/>
<evidence type="ECO:0000256" key="2">
    <source>
        <dbReference type="ARBA" id="ARBA00022741"/>
    </source>
</evidence>
<dbReference type="SMART" id="SM00382">
    <property type="entry name" value="AAA"/>
    <property type="match status" value="2"/>
</dbReference>
<evidence type="ECO:0000256" key="3">
    <source>
        <dbReference type="ARBA" id="ARBA00022840"/>
    </source>
</evidence>
<keyword evidence="2" id="KW-0547">Nucleotide-binding</keyword>
<dbReference type="Pfam" id="PF00004">
    <property type="entry name" value="AAA"/>
    <property type="match status" value="2"/>
</dbReference>
<dbReference type="Proteomes" id="UP000572680">
    <property type="component" value="Unassembled WGS sequence"/>
</dbReference>
<dbReference type="PANTHER" id="PTHR43392">
    <property type="entry name" value="AAA-TYPE ATPASE FAMILY PROTEIN / ANKYRIN REPEAT FAMILY PROTEIN"/>
    <property type="match status" value="1"/>
</dbReference>
<evidence type="ECO:0000259" key="5">
    <source>
        <dbReference type="SMART" id="SM00382"/>
    </source>
</evidence>
<comment type="similarity">
    <text evidence="1">Belongs to the CbxX/CfxQ family.</text>
</comment>
<evidence type="ECO:0000256" key="4">
    <source>
        <dbReference type="SAM" id="MobiDB-lite"/>
    </source>
</evidence>
<comment type="caution">
    <text evidence="6">The sequence shown here is derived from an EMBL/GenBank/DDBJ whole genome shotgun (WGS) entry which is preliminary data.</text>
</comment>
<keyword evidence="3" id="KW-0067">ATP-binding</keyword>
<dbReference type="Gene3D" id="3.40.50.300">
    <property type="entry name" value="P-loop containing nucleotide triphosphate hydrolases"/>
    <property type="match status" value="2"/>
</dbReference>
<dbReference type="InterPro" id="IPR041627">
    <property type="entry name" value="AAA_lid_6"/>
</dbReference>
<feature type="domain" description="AAA+ ATPase" evidence="5">
    <location>
        <begin position="608"/>
        <end position="745"/>
    </location>
</feature>
<keyword evidence="7" id="KW-1185">Reference proteome</keyword>
<gene>
    <name evidence="6" type="ORF">HNR61_001493</name>
</gene>
<evidence type="ECO:0000256" key="1">
    <source>
        <dbReference type="ARBA" id="ARBA00010378"/>
    </source>
</evidence>
<dbReference type="EMBL" id="JACJIA010000002">
    <property type="protein sequence ID" value="MBA8949880.1"/>
    <property type="molecule type" value="Genomic_DNA"/>
</dbReference>
<dbReference type="InterPro" id="IPR027417">
    <property type="entry name" value="P-loop_NTPase"/>
</dbReference>
<feature type="domain" description="AAA+ ATPase" evidence="5">
    <location>
        <begin position="335"/>
        <end position="468"/>
    </location>
</feature>
<name>A0A7W3LKM0_ACTNM</name>
<dbReference type="InterPro" id="IPR050773">
    <property type="entry name" value="CbxX/CfxQ_RuBisCO_ESX"/>
</dbReference>
<dbReference type="PRINTS" id="PR00819">
    <property type="entry name" value="CBXCFQXSUPER"/>
</dbReference>
<dbReference type="Gene3D" id="1.10.8.60">
    <property type="match status" value="2"/>
</dbReference>
<dbReference type="CDD" id="cd00009">
    <property type="entry name" value="AAA"/>
    <property type="match status" value="2"/>
</dbReference>
<protein>
    <submittedName>
        <fullName evidence="6">SpoVK/Ycf46/Vps4 family AAA+-type ATPase</fullName>
    </submittedName>
</protein>
<dbReference type="SUPFAM" id="SSF52540">
    <property type="entry name" value="P-loop containing nucleoside triphosphate hydrolases"/>
    <property type="match status" value="2"/>
</dbReference>
<dbReference type="InterPro" id="IPR003959">
    <property type="entry name" value="ATPase_AAA_core"/>
</dbReference>
<dbReference type="RefSeq" id="WP_182842383.1">
    <property type="nucleotide sequence ID" value="NZ_BAAALP010000098.1"/>
</dbReference>
<evidence type="ECO:0000313" key="6">
    <source>
        <dbReference type="EMBL" id="MBA8949880.1"/>
    </source>
</evidence>
<evidence type="ECO:0000313" key="7">
    <source>
        <dbReference type="Proteomes" id="UP000572680"/>
    </source>
</evidence>
<proteinExistence type="inferred from homology"/>
<dbReference type="GO" id="GO:0016887">
    <property type="term" value="F:ATP hydrolysis activity"/>
    <property type="evidence" value="ECO:0007669"/>
    <property type="project" value="InterPro"/>
</dbReference>
<dbReference type="InterPro" id="IPR003593">
    <property type="entry name" value="AAA+_ATPase"/>
</dbReference>